<dbReference type="InterPro" id="IPR050555">
    <property type="entry name" value="Bact_Solute-Bind_Prot2"/>
</dbReference>
<dbReference type="PANTHER" id="PTHR30036">
    <property type="entry name" value="D-XYLOSE-BINDING PERIPLASMIC PROTEIN"/>
    <property type="match status" value="1"/>
</dbReference>
<evidence type="ECO:0000313" key="6">
    <source>
        <dbReference type="Proteomes" id="UP000005387"/>
    </source>
</evidence>
<dbReference type="AlphaFoldDB" id="E0IAU6"/>
<dbReference type="SUPFAM" id="SSF53822">
    <property type="entry name" value="Periplasmic binding protein-like I"/>
    <property type="match status" value="1"/>
</dbReference>
<name>E0IAU6_9BACL</name>
<dbReference type="EMBL" id="AEDD01000007">
    <property type="protein sequence ID" value="EFM10500.1"/>
    <property type="molecule type" value="Genomic_DNA"/>
</dbReference>
<keyword evidence="6" id="KW-1185">Reference proteome</keyword>
<evidence type="ECO:0000259" key="4">
    <source>
        <dbReference type="Pfam" id="PF13407"/>
    </source>
</evidence>
<organism evidence="5 6">
    <name type="scientific">Paenibacillus curdlanolyticus YK9</name>
    <dbReference type="NCBI Taxonomy" id="717606"/>
    <lineage>
        <taxon>Bacteria</taxon>
        <taxon>Bacillati</taxon>
        <taxon>Bacillota</taxon>
        <taxon>Bacilli</taxon>
        <taxon>Bacillales</taxon>
        <taxon>Paenibacillaceae</taxon>
        <taxon>Paenibacillus</taxon>
    </lineage>
</organism>
<dbReference type="Gene3D" id="3.40.50.2300">
    <property type="match status" value="2"/>
</dbReference>
<feature type="domain" description="Periplasmic binding protein" evidence="4">
    <location>
        <begin position="46"/>
        <end position="298"/>
    </location>
</feature>
<keyword evidence="3" id="KW-0732">Signal</keyword>
<dbReference type="eggNOG" id="COG1879">
    <property type="taxonomic scope" value="Bacteria"/>
</dbReference>
<evidence type="ECO:0000256" key="3">
    <source>
        <dbReference type="SAM" id="SignalP"/>
    </source>
</evidence>
<dbReference type="PANTHER" id="PTHR30036:SF7">
    <property type="entry name" value="ABC TRANSPORTER PERIPLASMIC-BINDING PROTEIN YPHF"/>
    <property type="match status" value="1"/>
</dbReference>
<comment type="subcellular location">
    <subcellularLocation>
        <location evidence="1">Cell envelope</location>
    </subcellularLocation>
</comment>
<protein>
    <submittedName>
        <fullName evidence="5">Periplasmic binding protein/LacI transcriptional regulator</fullName>
    </submittedName>
</protein>
<dbReference type="STRING" id="717606.PaecuDRAFT_2936"/>
<evidence type="ECO:0000313" key="5">
    <source>
        <dbReference type="EMBL" id="EFM10500.1"/>
    </source>
</evidence>
<sequence length="332" mass="35056">MRLRGSAIGRKRIALVLVLLLLMSAVLPACAASQLTSETSEATRRIALIAPVHASEQGEAMRLGADAAAKEFDAQLDYIAFEPVEDANEQLTAALRVINDGAAAILIDPATEHVLSEVAASASAKGIPVVTLNDVREAKGVRAAVSVDNEEAGRQAGEAMAQLIHGRGTVVILRSDRVDPDLAQRESGIRAALAGYSGISLAQSGACGDQKDACWEAAKQVLDGGRVDGAVALESTGSIGLSNEVKRLGKQGQIKLVAFGSETGQLELLQDGVIQQLVVQNGFSTGYLGVQQAVSLMSNAREDKPILLETKVINADNMFWMINQKMLFPFIQ</sequence>
<dbReference type="InterPro" id="IPR025997">
    <property type="entry name" value="SBP_2_dom"/>
</dbReference>
<evidence type="ECO:0000256" key="2">
    <source>
        <dbReference type="ARBA" id="ARBA00007639"/>
    </source>
</evidence>
<dbReference type="InterPro" id="IPR028082">
    <property type="entry name" value="Peripla_BP_I"/>
</dbReference>
<dbReference type="RefSeq" id="WP_006038924.1">
    <property type="nucleotide sequence ID" value="NZ_AEDD01000007.1"/>
</dbReference>
<gene>
    <name evidence="5" type="ORF">PaecuDRAFT_2936</name>
</gene>
<dbReference type="OrthoDB" id="6196975at2"/>
<dbReference type="GO" id="GO:0030288">
    <property type="term" value="C:outer membrane-bounded periplasmic space"/>
    <property type="evidence" value="ECO:0007669"/>
    <property type="project" value="TreeGrafter"/>
</dbReference>
<feature type="chain" id="PRO_5003136344" evidence="3">
    <location>
        <begin position="32"/>
        <end position="332"/>
    </location>
</feature>
<reference evidence="5 6" key="1">
    <citation type="submission" date="2010-07" db="EMBL/GenBank/DDBJ databases">
        <title>The draft genome of Paenibacillus curdlanolyticus YK9.</title>
        <authorList>
            <consortium name="US DOE Joint Genome Institute (JGI-PGF)"/>
            <person name="Lucas S."/>
            <person name="Copeland A."/>
            <person name="Lapidus A."/>
            <person name="Cheng J.-F."/>
            <person name="Bruce D."/>
            <person name="Goodwin L."/>
            <person name="Pitluck S."/>
            <person name="Land M.L."/>
            <person name="Hauser L."/>
            <person name="Chang Y.-J."/>
            <person name="Jeffries C."/>
            <person name="Anderson I.J."/>
            <person name="Johnson E."/>
            <person name="Loganathan U."/>
            <person name="Mulhopadhyay B."/>
            <person name="Kyrpides N."/>
            <person name="Woyke T.J."/>
        </authorList>
    </citation>
    <scope>NUCLEOTIDE SEQUENCE [LARGE SCALE GENOMIC DNA]</scope>
    <source>
        <strain evidence="5 6">YK9</strain>
    </source>
</reference>
<accession>E0IAU6</accession>
<proteinExistence type="inferred from homology"/>
<dbReference type="Pfam" id="PF13407">
    <property type="entry name" value="Peripla_BP_4"/>
    <property type="match status" value="1"/>
</dbReference>
<feature type="signal peptide" evidence="3">
    <location>
        <begin position="1"/>
        <end position="31"/>
    </location>
</feature>
<comment type="similarity">
    <text evidence="2">Belongs to the bacterial solute-binding protein 2 family.</text>
</comment>
<evidence type="ECO:0000256" key="1">
    <source>
        <dbReference type="ARBA" id="ARBA00004196"/>
    </source>
</evidence>
<dbReference type="Proteomes" id="UP000005387">
    <property type="component" value="Unassembled WGS sequence"/>
</dbReference>
<dbReference type="GO" id="GO:0030246">
    <property type="term" value="F:carbohydrate binding"/>
    <property type="evidence" value="ECO:0007669"/>
    <property type="project" value="TreeGrafter"/>
</dbReference>